<dbReference type="RefSeq" id="XP_037161855.1">
    <property type="nucleotide sequence ID" value="XM_037311198.1"/>
</dbReference>
<dbReference type="Gene3D" id="3.60.130.20">
    <property type="entry name" value="Oxoglutarate/iron-dependent oxygenase, C-terminal degradation domain"/>
    <property type="match status" value="1"/>
</dbReference>
<evidence type="ECO:0000259" key="3">
    <source>
        <dbReference type="Pfam" id="PF10637"/>
    </source>
</evidence>
<dbReference type="PANTHER" id="PTHR12117:SF0">
    <property type="entry name" value="PROLYL 3-HYDROXYLASE OGFOD1"/>
    <property type="match status" value="1"/>
</dbReference>
<organism evidence="5 6">
    <name type="scientific">Letharia columbiana</name>
    <dbReference type="NCBI Taxonomy" id="112416"/>
    <lineage>
        <taxon>Eukaryota</taxon>
        <taxon>Fungi</taxon>
        <taxon>Dikarya</taxon>
        <taxon>Ascomycota</taxon>
        <taxon>Pezizomycotina</taxon>
        <taxon>Lecanoromycetes</taxon>
        <taxon>OSLEUM clade</taxon>
        <taxon>Lecanoromycetidae</taxon>
        <taxon>Lecanorales</taxon>
        <taxon>Lecanorineae</taxon>
        <taxon>Parmeliaceae</taxon>
        <taxon>Letharia</taxon>
    </lineage>
</organism>
<dbReference type="GeneID" id="59290959"/>
<feature type="region of interest" description="Disordered" evidence="2">
    <location>
        <begin position="598"/>
        <end position="646"/>
    </location>
</feature>
<feature type="region of interest" description="Disordered" evidence="2">
    <location>
        <begin position="495"/>
        <end position="549"/>
    </location>
</feature>
<evidence type="ECO:0000259" key="4">
    <source>
        <dbReference type="Pfam" id="PF13661"/>
    </source>
</evidence>
<dbReference type="InterPro" id="IPR043044">
    <property type="entry name" value="TPA1/Ofd1_C"/>
</dbReference>
<dbReference type="GO" id="GO:0031418">
    <property type="term" value="F:L-ascorbic acid binding"/>
    <property type="evidence" value="ECO:0007669"/>
    <property type="project" value="UniProtKB-KW"/>
</dbReference>
<feature type="region of interest" description="Disordered" evidence="2">
    <location>
        <begin position="451"/>
        <end position="482"/>
    </location>
</feature>
<protein>
    <submittedName>
        <fullName evidence="5">Uncharacterized protein</fullName>
    </submittedName>
</protein>
<keyword evidence="1" id="KW-0847">Vitamin C</keyword>
<accession>A0A8H6FPV2</accession>
<dbReference type="Pfam" id="PF10637">
    <property type="entry name" value="Ofd1_CTDD"/>
    <property type="match status" value="1"/>
</dbReference>
<sequence length="646" mass="72441">MKRRSDQVDDLEVAEKGKRRAPSHQDRFREGLFGGSVLDEYRRSYATSKPYRHGVIQSLISPALLRSVRSEIQNLSFTPKETDIYKIHQSGDLANLDGLDDSSLKLLPSLLTLRDAMYSSDFREYLSTVTDSDTPWKEEWGGALRLYPTQTYTEDDGEVTKVPSPDYSVSIPPAFNQLSFFAVQPGESFHDVQEVYAEDEEIDKEKAGGRARMAISGWYHIPQEGEDGYVEGLEERLADKSSLMQLQGKGDKYELPKSNFELYKKSAESSGDIGLPTPSSQEDPALSEEDLNFLLKYIAPTYLTPDTLESVSGIFAEEFSLCLDTFLSHKFSDSVRDYIESQESQTLPSESTEIEKTTSWAVARPPHKHHFLFQKASSSERRESPLLDLLEDLLPSEAFQKWLSLATGQTVMSHNLLVRRFRRGRDYTLATGYEEHAPRIELCLSITPTSGWGDDENAESEKDNNKEVAVKEKDEAEEITTTADEPSVGGYLAYMAGEDEDDPDHDEGGSDHGVEVPFDMSTGARSTRAANPKKSKQDPAIYQASGDDDEDGVLFSMPAGWNRLGIVLRDKGTMRFVKYVSRMAKGDRWDLVGEFDVLDDESDEEDDEGKVNETGVRSEADDGTHEDEDDDDSDDNHEDSSTEHSD</sequence>
<dbReference type="GO" id="GO:0005506">
    <property type="term" value="F:iron ion binding"/>
    <property type="evidence" value="ECO:0007669"/>
    <property type="project" value="InterPro"/>
</dbReference>
<gene>
    <name evidence="5" type="ORF">HO173_009307</name>
</gene>
<dbReference type="PANTHER" id="PTHR12117">
    <property type="entry name" value="HISTONE ACETYLTRANSFERASE COMPLEX"/>
    <property type="match status" value="1"/>
</dbReference>
<evidence type="ECO:0000313" key="6">
    <source>
        <dbReference type="Proteomes" id="UP000578531"/>
    </source>
</evidence>
<dbReference type="InterPro" id="IPR039558">
    <property type="entry name" value="TPA1/OFD1_N"/>
</dbReference>
<keyword evidence="6" id="KW-1185">Reference proteome</keyword>
<dbReference type="GO" id="GO:0005737">
    <property type="term" value="C:cytoplasm"/>
    <property type="evidence" value="ECO:0007669"/>
    <property type="project" value="TreeGrafter"/>
</dbReference>
<reference evidence="5 6" key="1">
    <citation type="journal article" date="2020" name="Genomics">
        <title>Complete, high-quality genomes from long-read metagenomic sequencing of two wolf lichen thalli reveals enigmatic genome architecture.</title>
        <authorList>
            <person name="McKenzie S.K."/>
            <person name="Walston R.F."/>
            <person name="Allen J.L."/>
        </authorList>
    </citation>
    <scope>NUCLEOTIDE SEQUENCE [LARGE SCALE GENOMIC DNA]</scope>
    <source>
        <strain evidence="5">WasteWater2</strain>
    </source>
</reference>
<dbReference type="InterPro" id="IPR051842">
    <property type="entry name" value="uS12_prolyl_hydroxylase"/>
</dbReference>
<evidence type="ECO:0000256" key="2">
    <source>
        <dbReference type="SAM" id="MobiDB-lite"/>
    </source>
</evidence>
<evidence type="ECO:0000313" key="5">
    <source>
        <dbReference type="EMBL" id="KAF6232428.1"/>
    </source>
</evidence>
<feature type="domain" description="Oxoglutarate/iron-dependent oxygenase C-terminal degradation" evidence="3">
    <location>
        <begin position="289"/>
        <end position="601"/>
    </location>
</feature>
<dbReference type="GO" id="GO:0006449">
    <property type="term" value="P:regulation of translational termination"/>
    <property type="evidence" value="ECO:0007669"/>
    <property type="project" value="TreeGrafter"/>
</dbReference>
<dbReference type="Gene3D" id="2.60.120.620">
    <property type="entry name" value="q2cbj1_9rhob like domain"/>
    <property type="match status" value="2"/>
</dbReference>
<dbReference type="Proteomes" id="UP000578531">
    <property type="component" value="Unassembled WGS sequence"/>
</dbReference>
<feature type="domain" description="Prolyl 3,4-dihydroxylase TPA1/OFD1 N-terminal" evidence="4">
    <location>
        <begin position="133"/>
        <end position="220"/>
    </location>
</feature>
<dbReference type="Pfam" id="PF13661">
    <property type="entry name" value="2OG-FeII_Oxy_4"/>
    <property type="match status" value="1"/>
</dbReference>
<dbReference type="GO" id="GO:0031543">
    <property type="term" value="F:peptidyl-proline dioxygenase activity"/>
    <property type="evidence" value="ECO:0007669"/>
    <property type="project" value="TreeGrafter"/>
</dbReference>
<proteinExistence type="predicted"/>
<feature type="region of interest" description="Disordered" evidence="2">
    <location>
        <begin position="1"/>
        <end position="26"/>
    </location>
</feature>
<comment type="caution">
    <text evidence="5">The sequence shown here is derived from an EMBL/GenBank/DDBJ whole genome shotgun (WGS) entry which is preliminary data.</text>
</comment>
<feature type="compositionally biased region" description="Acidic residues" evidence="2">
    <location>
        <begin position="624"/>
        <end position="637"/>
    </location>
</feature>
<dbReference type="OrthoDB" id="430522at2759"/>
<feature type="compositionally biased region" description="Basic and acidic residues" evidence="2">
    <location>
        <begin position="459"/>
        <end position="474"/>
    </location>
</feature>
<dbReference type="EMBL" id="JACCJC010000048">
    <property type="protein sequence ID" value="KAF6232428.1"/>
    <property type="molecule type" value="Genomic_DNA"/>
</dbReference>
<dbReference type="InterPro" id="IPR019601">
    <property type="entry name" value="Oxoglutarate/Fe-dep_Oase_C"/>
</dbReference>
<name>A0A8H6FPV2_9LECA</name>
<dbReference type="AlphaFoldDB" id="A0A8H6FPV2"/>
<evidence type="ECO:0000256" key="1">
    <source>
        <dbReference type="ARBA" id="ARBA00022896"/>
    </source>
</evidence>
<feature type="compositionally biased region" description="Acidic residues" evidence="2">
    <location>
        <begin position="598"/>
        <end position="608"/>
    </location>
</feature>